<protein>
    <submittedName>
        <fullName evidence="1">Uncharacterized protein</fullName>
    </submittedName>
</protein>
<dbReference type="EMBL" id="UYRW01013611">
    <property type="protein sequence ID" value="VDN00554.1"/>
    <property type="molecule type" value="Genomic_DNA"/>
</dbReference>
<name>A0A3P7K9M9_ONCOC</name>
<feature type="non-terminal residue" evidence="1">
    <location>
        <position position="44"/>
    </location>
</feature>
<evidence type="ECO:0000313" key="1">
    <source>
        <dbReference type="EMBL" id="VDN00554.1"/>
    </source>
</evidence>
<organism evidence="1 2">
    <name type="scientific">Onchocerca ochengi</name>
    <name type="common">Filarial nematode worm</name>
    <dbReference type="NCBI Taxonomy" id="42157"/>
    <lineage>
        <taxon>Eukaryota</taxon>
        <taxon>Metazoa</taxon>
        <taxon>Ecdysozoa</taxon>
        <taxon>Nematoda</taxon>
        <taxon>Chromadorea</taxon>
        <taxon>Rhabditida</taxon>
        <taxon>Spirurina</taxon>
        <taxon>Spiruromorpha</taxon>
        <taxon>Filarioidea</taxon>
        <taxon>Onchocercidae</taxon>
        <taxon>Onchocerca</taxon>
    </lineage>
</organism>
<proteinExistence type="predicted"/>
<reference evidence="1 2" key="1">
    <citation type="submission" date="2018-08" db="EMBL/GenBank/DDBJ databases">
        <authorList>
            <person name="Laetsch R D."/>
            <person name="Stevens L."/>
            <person name="Kumar S."/>
            <person name="Blaxter L. M."/>
        </authorList>
    </citation>
    <scope>NUCLEOTIDE SEQUENCE [LARGE SCALE GENOMIC DNA]</scope>
</reference>
<keyword evidence="2" id="KW-1185">Reference proteome</keyword>
<accession>A0A3P7K9M9</accession>
<evidence type="ECO:0000313" key="2">
    <source>
        <dbReference type="Proteomes" id="UP000271087"/>
    </source>
</evidence>
<gene>
    <name evidence="1" type="ORF">NOO_LOCUS13121</name>
</gene>
<sequence length="44" mass="4886">MIEKNAPSKISKQMQEKMDILHTEAGGKLAAIQMSNGDIEIDNR</sequence>
<dbReference type="AlphaFoldDB" id="A0A3P7K9M9"/>
<dbReference type="Proteomes" id="UP000271087">
    <property type="component" value="Unassembled WGS sequence"/>
</dbReference>